<evidence type="ECO:0000256" key="3">
    <source>
        <dbReference type="ARBA" id="ARBA00022701"/>
    </source>
</evidence>
<dbReference type="GO" id="GO:0016887">
    <property type="term" value="F:ATP hydrolysis activity"/>
    <property type="evidence" value="ECO:0007669"/>
    <property type="project" value="InterPro"/>
</dbReference>
<protein>
    <recommendedName>
        <fullName evidence="8">AAA+ ATPase domain-containing protein</fullName>
    </recommendedName>
</protein>
<keyword evidence="10" id="KW-1185">Reference proteome</keyword>
<dbReference type="PROSITE" id="PS50896">
    <property type="entry name" value="LISH"/>
    <property type="match status" value="1"/>
</dbReference>
<keyword evidence="6" id="KW-0206">Cytoskeleton</keyword>
<dbReference type="EMBL" id="JADBJN010000003">
    <property type="protein sequence ID" value="KAG5672950.1"/>
    <property type="molecule type" value="Genomic_DNA"/>
</dbReference>
<dbReference type="GO" id="GO:0005524">
    <property type="term" value="F:ATP binding"/>
    <property type="evidence" value="ECO:0007669"/>
    <property type="project" value="UniProtKB-KW"/>
</dbReference>
<dbReference type="InterPro" id="IPR003593">
    <property type="entry name" value="AAA+_ATPase"/>
</dbReference>
<dbReference type="SMART" id="SM00667">
    <property type="entry name" value="LisH"/>
    <property type="match status" value="1"/>
</dbReference>
<dbReference type="OrthoDB" id="191529at2759"/>
<gene>
    <name evidence="9" type="ORF">PVAND_003037</name>
</gene>
<dbReference type="Pfam" id="PF00004">
    <property type="entry name" value="AAA"/>
    <property type="match status" value="1"/>
</dbReference>
<dbReference type="SUPFAM" id="SSF52540">
    <property type="entry name" value="P-loop containing nucleoside triphosphate hydrolases"/>
    <property type="match status" value="1"/>
</dbReference>
<dbReference type="GO" id="GO:0005874">
    <property type="term" value="C:microtubule"/>
    <property type="evidence" value="ECO:0007669"/>
    <property type="project" value="UniProtKB-KW"/>
</dbReference>
<keyword evidence="5" id="KW-0067">ATP-binding</keyword>
<evidence type="ECO:0000256" key="1">
    <source>
        <dbReference type="ARBA" id="ARBA00004186"/>
    </source>
</evidence>
<dbReference type="InterPro" id="IPR050304">
    <property type="entry name" value="MT-severing_AAA_ATPase"/>
</dbReference>
<accession>A0A9J6BUH8</accession>
<dbReference type="InterPro" id="IPR006594">
    <property type="entry name" value="LisH"/>
</dbReference>
<keyword evidence="4" id="KW-0547">Nucleotide-binding</keyword>
<evidence type="ECO:0000313" key="10">
    <source>
        <dbReference type="Proteomes" id="UP001107558"/>
    </source>
</evidence>
<dbReference type="GO" id="GO:0005819">
    <property type="term" value="C:spindle"/>
    <property type="evidence" value="ECO:0007669"/>
    <property type="project" value="UniProtKB-SubCell"/>
</dbReference>
<dbReference type="PANTHER" id="PTHR23074">
    <property type="entry name" value="AAA DOMAIN-CONTAINING"/>
    <property type="match status" value="1"/>
</dbReference>
<organism evidence="9 10">
    <name type="scientific">Polypedilum vanderplanki</name>
    <name type="common">Sleeping chironomid midge</name>
    <dbReference type="NCBI Taxonomy" id="319348"/>
    <lineage>
        <taxon>Eukaryota</taxon>
        <taxon>Metazoa</taxon>
        <taxon>Ecdysozoa</taxon>
        <taxon>Arthropoda</taxon>
        <taxon>Hexapoda</taxon>
        <taxon>Insecta</taxon>
        <taxon>Pterygota</taxon>
        <taxon>Neoptera</taxon>
        <taxon>Endopterygota</taxon>
        <taxon>Diptera</taxon>
        <taxon>Nematocera</taxon>
        <taxon>Chironomoidea</taxon>
        <taxon>Chironomidae</taxon>
        <taxon>Chironominae</taxon>
        <taxon>Polypedilum</taxon>
        <taxon>Polypedilum</taxon>
    </lineage>
</organism>
<dbReference type="PANTHER" id="PTHR23074:SF78">
    <property type="entry name" value="KATANIN P60 ATPASE-CONTAINING SUBUNIT A-LIKE 2"/>
    <property type="match status" value="1"/>
</dbReference>
<comment type="caution">
    <text evidence="9">The sequence shown here is derived from an EMBL/GenBank/DDBJ whole genome shotgun (WGS) entry which is preliminary data.</text>
</comment>
<dbReference type="InterPro" id="IPR027417">
    <property type="entry name" value="P-loop_NTPase"/>
</dbReference>
<dbReference type="FunFam" id="3.40.50.300:FF:001003">
    <property type="entry name" value="Vacuolar protein sorting-associated protein 4"/>
    <property type="match status" value="1"/>
</dbReference>
<sequence>MAEHDRRSIYERRRNIIYLIAEYLKEAGLSKTHASLIDESQLSNEFVICDNVDLETIYMEFCSYYFVKFGKKPRFVKKNDAKLLQPQTPSAVCSSTSTSDIQAARQALAKKRASLKTISNATTDLETSQCLQISSLSPTNIHESDEKISIISSPGIFMKSMHEFYNSHPHDWRDVSEVIIKDIVRKNLLVKWDDIIGLDEAKMILRESVVFPMKYPELFNRIQSWKAVLIHGVPGCGKTLLARALCSELHETFTFFNVSASTLISKWRGESEKLIRVLFELAKYHEPSIIFIDELDSLTSKRCALSEHEATKRLKNEFLSLLDGLESDESSRVFVLGSTNLPWDIDTAFLRRFERKIHIDVPTMNERQNLIKHFLPSSQKWRLDELEELAMLSENFTGDDIRVAIKEANMMIIRKKIRSENFSNSIDMDIECHHLKEALKHVKPNPENDINKHRQWISTFCKT</sequence>
<comment type="subcellular location">
    <subcellularLocation>
        <location evidence="1">Cytoplasm</location>
        <location evidence="1">Cytoskeleton</location>
        <location evidence="1">Spindle</location>
    </subcellularLocation>
</comment>
<dbReference type="SMART" id="SM00382">
    <property type="entry name" value="AAA"/>
    <property type="match status" value="1"/>
</dbReference>
<evidence type="ECO:0000256" key="2">
    <source>
        <dbReference type="ARBA" id="ARBA00022490"/>
    </source>
</evidence>
<evidence type="ECO:0000256" key="4">
    <source>
        <dbReference type="ARBA" id="ARBA00022741"/>
    </source>
</evidence>
<dbReference type="GO" id="GO:0016853">
    <property type="term" value="F:isomerase activity"/>
    <property type="evidence" value="ECO:0007669"/>
    <property type="project" value="UniProtKB-KW"/>
</dbReference>
<dbReference type="Gene3D" id="3.40.50.300">
    <property type="entry name" value="P-loop containing nucleotide triphosphate hydrolases"/>
    <property type="match status" value="1"/>
</dbReference>
<evidence type="ECO:0000256" key="6">
    <source>
        <dbReference type="ARBA" id="ARBA00023212"/>
    </source>
</evidence>
<dbReference type="Proteomes" id="UP001107558">
    <property type="component" value="Chromosome 3"/>
</dbReference>
<evidence type="ECO:0000259" key="8">
    <source>
        <dbReference type="SMART" id="SM00382"/>
    </source>
</evidence>
<dbReference type="AlphaFoldDB" id="A0A9J6BUH8"/>
<keyword evidence="3" id="KW-0493">Microtubule</keyword>
<evidence type="ECO:0000256" key="7">
    <source>
        <dbReference type="ARBA" id="ARBA00023235"/>
    </source>
</evidence>
<dbReference type="Gene3D" id="1.10.8.60">
    <property type="match status" value="1"/>
</dbReference>
<reference evidence="9" key="1">
    <citation type="submission" date="2021-03" db="EMBL/GenBank/DDBJ databases">
        <title>Chromosome level genome of the anhydrobiotic midge Polypedilum vanderplanki.</title>
        <authorList>
            <person name="Yoshida Y."/>
            <person name="Kikawada T."/>
            <person name="Gusev O."/>
        </authorList>
    </citation>
    <scope>NUCLEOTIDE SEQUENCE</scope>
    <source>
        <strain evidence="9">NIAS01</strain>
        <tissue evidence="9">Whole body or cell culture</tissue>
    </source>
</reference>
<keyword evidence="7" id="KW-0413">Isomerase</keyword>
<evidence type="ECO:0000256" key="5">
    <source>
        <dbReference type="ARBA" id="ARBA00022840"/>
    </source>
</evidence>
<keyword evidence="2" id="KW-0963">Cytoplasm</keyword>
<dbReference type="InterPro" id="IPR003959">
    <property type="entry name" value="ATPase_AAA_core"/>
</dbReference>
<evidence type="ECO:0000313" key="9">
    <source>
        <dbReference type="EMBL" id="KAG5672950.1"/>
    </source>
</evidence>
<proteinExistence type="predicted"/>
<name>A0A9J6BUH8_POLVA</name>
<feature type="domain" description="AAA+ ATPase" evidence="8">
    <location>
        <begin position="224"/>
        <end position="363"/>
    </location>
</feature>